<dbReference type="Proteomes" id="UP000236634">
    <property type="component" value="Unassembled WGS sequence"/>
</dbReference>
<reference evidence="2 3" key="1">
    <citation type="submission" date="2017-03" db="EMBL/GenBank/DDBJ databases">
        <authorList>
            <person name="Afonso C.L."/>
            <person name="Miller P.J."/>
            <person name="Scott M.A."/>
            <person name="Spackman E."/>
            <person name="Goraichik I."/>
            <person name="Dimitrov K.M."/>
            <person name="Suarez D.L."/>
            <person name="Swayne D.E."/>
        </authorList>
    </citation>
    <scope>NUCLEOTIDE SEQUENCE [LARGE SCALE GENOMIC DNA]</scope>
    <source>
        <strain evidence="2 3">DNF00076</strain>
    </source>
</reference>
<sequence length="65" mass="7901">MRILFCAVFILIYEDMTIIIFLTFWRATVNDIKYGGNFYEIDIMQRKNIRVSRHKIVFLQINEII</sequence>
<organism evidence="2 3">
    <name type="scientific">Hoylesella timonensis</name>
    <dbReference type="NCBI Taxonomy" id="386414"/>
    <lineage>
        <taxon>Bacteria</taxon>
        <taxon>Pseudomonadati</taxon>
        <taxon>Bacteroidota</taxon>
        <taxon>Bacteroidia</taxon>
        <taxon>Bacteroidales</taxon>
        <taxon>Prevotellaceae</taxon>
        <taxon>Hoylesella</taxon>
    </lineage>
</organism>
<evidence type="ECO:0000313" key="2">
    <source>
        <dbReference type="EMBL" id="PNP93584.1"/>
    </source>
</evidence>
<dbReference type="AlphaFoldDB" id="A0A2K0XGB8"/>
<protein>
    <submittedName>
        <fullName evidence="2">Uncharacterized protein</fullName>
    </submittedName>
</protein>
<keyword evidence="1" id="KW-1133">Transmembrane helix</keyword>
<dbReference type="EMBL" id="NBAX01000007">
    <property type="protein sequence ID" value="PNP93584.1"/>
    <property type="molecule type" value="Genomic_DNA"/>
</dbReference>
<feature type="transmembrane region" description="Helical" evidence="1">
    <location>
        <begin position="7"/>
        <end position="25"/>
    </location>
</feature>
<evidence type="ECO:0000256" key="1">
    <source>
        <dbReference type="SAM" id="Phobius"/>
    </source>
</evidence>
<name>A0A2K0XGB8_9BACT</name>
<comment type="caution">
    <text evidence="2">The sequence shown here is derived from an EMBL/GenBank/DDBJ whole genome shotgun (WGS) entry which is preliminary data.</text>
</comment>
<proteinExistence type="predicted"/>
<keyword evidence="1" id="KW-0812">Transmembrane</keyword>
<gene>
    <name evidence="2" type="ORF">BFS16_09135</name>
</gene>
<evidence type="ECO:0000313" key="3">
    <source>
        <dbReference type="Proteomes" id="UP000236634"/>
    </source>
</evidence>
<accession>A0A2K0XGB8</accession>
<keyword evidence="1" id="KW-0472">Membrane</keyword>